<protein>
    <recommendedName>
        <fullName evidence="4">Xylanolytic transcriptional activator regulatory domain-containing protein</fullName>
    </recommendedName>
</protein>
<dbReference type="GO" id="GO:0008270">
    <property type="term" value="F:zinc ion binding"/>
    <property type="evidence" value="ECO:0007669"/>
    <property type="project" value="InterPro"/>
</dbReference>
<accession>F8NR70</accession>
<dbReference type="EMBL" id="GL945432">
    <property type="protein sequence ID" value="EGO26717.1"/>
    <property type="molecule type" value="Genomic_DNA"/>
</dbReference>
<evidence type="ECO:0000256" key="2">
    <source>
        <dbReference type="ARBA" id="ARBA00023242"/>
    </source>
</evidence>
<dbReference type="RefSeq" id="XP_007316890.1">
    <property type="nucleotide sequence ID" value="XM_007316828.1"/>
</dbReference>
<dbReference type="InterPro" id="IPR007219">
    <property type="entry name" value="XnlR_reg_dom"/>
</dbReference>
<dbReference type="CDD" id="cd12148">
    <property type="entry name" value="fungal_TF_MHR"/>
    <property type="match status" value="1"/>
</dbReference>
<evidence type="ECO:0000259" key="4">
    <source>
        <dbReference type="SMART" id="SM00906"/>
    </source>
</evidence>
<comment type="subcellular location">
    <subcellularLocation>
        <location evidence="1">Nucleus</location>
    </subcellularLocation>
</comment>
<organism>
    <name type="scientific">Serpula lacrymans var. lacrymans (strain S7.9)</name>
    <name type="common">Dry rot fungus</name>
    <dbReference type="NCBI Taxonomy" id="578457"/>
    <lineage>
        <taxon>Eukaryota</taxon>
        <taxon>Fungi</taxon>
        <taxon>Dikarya</taxon>
        <taxon>Basidiomycota</taxon>
        <taxon>Agaricomycotina</taxon>
        <taxon>Agaricomycetes</taxon>
        <taxon>Agaricomycetidae</taxon>
        <taxon>Boletales</taxon>
        <taxon>Coniophorineae</taxon>
        <taxon>Serpulaceae</taxon>
        <taxon>Serpula</taxon>
    </lineage>
</organism>
<evidence type="ECO:0000256" key="1">
    <source>
        <dbReference type="ARBA" id="ARBA00004123"/>
    </source>
</evidence>
<dbReference type="SMART" id="SM00906">
    <property type="entry name" value="Fungal_trans"/>
    <property type="match status" value="1"/>
</dbReference>
<dbReference type="GO" id="GO:0003677">
    <property type="term" value="F:DNA binding"/>
    <property type="evidence" value="ECO:0007669"/>
    <property type="project" value="InterPro"/>
</dbReference>
<reference evidence="5" key="1">
    <citation type="submission" date="2011-04" db="EMBL/GenBank/DDBJ databases">
        <title>Evolution of plant cell wall degrading machinery underlies the functional diversity of forest fungi.</title>
        <authorList>
            <consortium name="US DOE Joint Genome Institute (JGI-PGF)"/>
            <person name="Eastwood D.C."/>
            <person name="Floudas D."/>
            <person name="Binder M."/>
            <person name="Majcherczyk A."/>
            <person name="Schneider P."/>
            <person name="Aerts A."/>
            <person name="Asiegbu F.O."/>
            <person name="Baker S.E."/>
            <person name="Barry K."/>
            <person name="Bendiksby M."/>
            <person name="Blumentritt M."/>
            <person name="Coutinho P.M."/>
            <person name="Cullen D."/>
            <person name="Cullen D."/>
            <person name="Gathman A."/>
            <person name="Goodell B."/>
            <person name="Henrissat B."/>
            <person name="Ihrmark K."/>
            <person name="Kauserud H."/>
            <person name="Kohler A."/>
            <person name="LaButti K."/>
            <person name="Lapidus A."/>
            <person name="Lavin J.L."/>
            <person name="Lee Y.-H."/>
            <person name="Lindquist E."/>
            <person name="Lilly W."/>
            <person name="Lucas S."/>
            <person name="Morin E."/>
            <person name="Murat C."/>
            <person name="Oguiza J.A."/>
            <person name="Park J."/>
            <person name="Pisabarro A.G."/>
            <person name="Riley R."/>
            <person name="Rosling A."/>
            <person name="Salamov A."/>
            <person name="Schmidt O."/>
            <person name="Schmutz J."/>
            <person name="Skrede I."/>
            <person name="Stenlid J."/>
            <person name="Wiebenga A."/>
            <person name="Xie X."/>
            <person name="Kues U."/>
            <person name="Hibbett D.S."/>
            <person name="Hoffmeister D."/>
            <person name="Hogberg N."/>
            <person name="Martin F."/>
            <person name="Grigoriev I.V."/>
            <person name="Watkinson S.C."/>
        </authorList>
    </citation>
    <scope>NUCLEOTIDE SEQUENCE</scope>
    <source>
        <strain evidence="5">S7.9</strain>
    </source>
</reference>
<dbReference type="Pfam" id="PF04082">
    <property type="entry name" value="Fungal_trans"/>
    <property type="match status" value="1"/>
</dbReference>
<evidence type="ECO:0000313" key="5">
    <source>
        <dbReference type="EMBL" id="EGO26717.1"/>
    </source>
</evidence>
<gene>
    <name evidence="5" type="ORF">SERLADRAFT_414637</name>
</gene>
<evidence type="ECO:0000256" key="3">
    <source>
        <dbReference type="SAM" id="Coils"/>
    </source>
</evidence>
<dbReference type="AlphaFoldDB" id="F8NR70"/>
<keyword evidence="2" id="KW-0539">Nucleus</keyword>
<dbReference type="OrthoDB" id="424974at2759"/>
<feature type="domain" description="Xylanolytic transcriptional activator regulatory" evidence="4">
    <location>
        <begin position="308"/>
        <end position="381"/>
    </location>
</feature>
<dbReference type="KEGG" id="sla:SERLADRAFT_414637"/>
<dbReference type="GO" id="GO:0006351">
    <property type="term" value="P:DNA-templated transcription"/>
    <property type="evidence" value="ECO:0007669"/>
    <property type="project" value="InterPro"/>
</dbReference>
<dbReference type="PANTHER" id="PTHR31001">
    <property type="entry name" value="UNCHARACTERIZED TRANSCRIPTIONAL REGULATORY PROTEIN"/>
    <property type="match status" value="1"/>
</dbReference>
<dbReference type="HOGENOM" id="CLU_007340_1_0_1"/>
<dbReference type="PANTHER" id="PTHR31001:SF56">
    <property type="entry name" value="ZN(2)-C6 FUNGAL-TYPE DOMAIN-CONTAINING PROTEIN"/>
    <property type="match status" value="1"/>
</dbReference>
<dbReference type="GeneID" id="18813299"/>
<feature type="coiled-coil region" evidence="3">
    <location>
        <begin position="14"/>
        <end position="41"/>
    </location>
</feature>
<proteinExistence type="predicted"/>
<sequence length="742" mass="83109">MPPGEGSRFVGIAEDYLRRKMTKMEERMHSLEDALAIIQTNSSNQPHPLLINVPSPDDTETETEEQSKTINEFNRYGLIDALGSLHLDSEEHSGAVRSAVRFFGPSGGSERLGVCFKEFIIAIYFPKRAKEIVTEASTPPSFPQDFDASYLPDEINVFYKSFPLTPSGIPIAPVQSMIESFLPEIGRATLLCETFTEHLTWMFHIVSRRHIIIELIPAVYKHLRNPSQSREYGPHDLALLFIVLAIGALVDFTLPPYNAEGQLYYRLARSALCLQPVLTNRSIVTVKALHLMSIYNGMSGLESNLENSYSLLNFAGQIALQIGSHKDPSLWGFEGREAYDRRVSFWNLFAGTLWQSLVTGRPPVIMPDFIHCQYPTEIDEITFQEGEVPLGFGAWSFRYTVECLAPVVQVTQAVKPPSYQSILELDRKIREFDVPRSQNTAHLEQTSKEMQAWVRSHYRELTLLFLHRGFFAQAMTDYPSDPMRSPLGQSFLAAYQSACVVLDSTRVQYSLQPILCARVWRIWSYAFSAAVIIGTVAMRRLGLKLDPPPFEKLEQACSLFKAAAETSSRAKKALPILLRLRQKALLSSQDVVMHPASFTAGQSHTADRDEGDDELAIFGGRTMLVTPKPSTDYIPFSPTEVSVDYSTGPMTEIPIQGQSSQRLQQSSGCIPGPSSSYHGHPTSERVVGLPLEWENLYREIPGPSYSYDTGAVYTPQIIPGIDHRQRDLLVDVSENGDDLVVQ</sequence>
<dbReference type="GO" id="GO:0005634">
    <property type="term" value="C:nucleus"/>
    <property type="evidence" value="ECO:0007669"/>
    <property type="project" value="UniProtKB-SubCell"/>
</dbReference>
<dbReference type="Proteomes" id="UP000008064">
    <property type="component" value="Unassembled WGS sequence"/>
</dbReference>
<keyword evidence="3" id="KW-0175">Coiled coil</keyword>
<dbReference type="InterPro" id="IPR050613">
    <property type="entry name" value="Sec_Metabolite_Reg"/>
</dbReference>
<name>F8NR70_SERL9</name>